<feature type="non-terminal residue" evidence="2">
    <location>
        <position position="1"/>
    </location>
</feature>
<evidence type="ECO:0000313" key="3">
    <source>
        <dbReference type="Proteomes" id="UP000663873"/>
    </source>
</evidence>
<proteinExistence type="predicted"/>
<dbReference type="EMBL" id="CAJOBP010095536">
    <property type="protein sequence ID" value="CAF4961033.1"/>
    <property type="molecule type" value="Genomic_DNA"/>
</dbReference>
<keyword evidence="3" id="KW-1185">Reference proteome</keyword>
<dbReference type="InterPro" id="IPR027479">
    <property type="entry name" value="S-Me-THD_N_sf"/>
</dbReference>
<sequence>KPPIHIDLTKKRPTFDENGVWCIDAIDIEYIAYGTGILGSGGGGESYHCKLWCLDLLRE</sequence>
<dbReference type="SUPFAM" id="SSF160991">
    <property type="entry name" value="CV3147-like"/>
    <property type="match status" value="1"/>
</dbReference>
<dbReference type="InterPro" id="IPR010318">
    <property type="entry name" value="S-Me-THD_N"/>
</dbReference>
<dbReference type="Gene3D" id="3.40.1610.10">
    <property type="entry name" value="CV3147-like domain"/>
    <property type="match status" value="1"/>
</dbReference>
<feature type="domain" description="S-Me-THD N-terminal" evidence="1">
    <location>
        <begin position="27"/>
        <end position="58"/>
    </location>
</feature>
<comment type="caution">
    <text evidence="2">The sequence shown here is derived from an EMBL/GenBank/DDBJ whole genome shotgun (WGS) entry which is preliminary data.</text>
</comment>
<reference evidence="2" key="1">
    <citation type="submission" date="2021-02" db="EMBL/GenBank/DDBJ databases">
        <authorList>
            <person name="Nowell W R."/>
        </authorList>
    </citation>
    <scope>NUCLEOTIDE SEQUENCE</scope>
</reference>
<gene>
    <name evidence="2" type="ORF">UJA718_LOCUS48244</name>
</gene>
<evidence type="ECO:0000313" key="2">
    <source>
        <dbReference type="EMBL" id="CAF4961033.1"/>
    </source>
</evidence>
<name>A0A821YEB0_9BILA</name>
<dbReference type="Pfam" id="PF06032">
    <property type="entry name" value="S-Me-THD_N"/>
    <property type="match status" value="1"/>
</dbReference>
<evidence type="ECO:0000259" key="1">
    <source>
        <dbReference type="Pfam" id="PF06032"/>
    </source>
</evidence>
<feature type="non-terminal residue" evidence="2">
    <location>
        <position position="59"/>
    </location>
</feature>
<organism evidence="2 3">
    <name type="scientific">Rotaria socialis</name>
    <dbReference type="NCBI Taxonomy" id="392032"/>
    <lineage>
        <taxon>Eukaryota</taxon>
        <taxon>Metazoa</taxon>
        <taxon>Spiralia</taxon>
        <taxon>Gnathifera</taxon>
        <taxon>Rotifera</taxon>
        <taxon>Eurotatoria</taxon>
        <taxon>Bdelloidea</taxon>
        <taxon>Philodinida</taxon>
        <taxon>Philodinidae</taxon>
        <taxon>Rotaria</taxon>
    </lineage>
</organism>
<dbReference type="Proteomes" id="UP000663873">
    <property type="component" value="Unassembled WGS sequence"/>
</dbReference>
<dbReference type="AlphaFoldDB" id="A0A821YEB0"/>
<protein>
    <recommendedName>
        <fullName evidence="1">S-Me-THD N-terminal domain-containing protein</fullName>
    </recommendedName>
</protein>
<accession>A0A821YEB0</accession>